<sequence>MSLLVINSASKVAQGAIKYLSKEGKYERIVCADLLHNYWGVQSQINFIGSQKEGSQLVDQKISNKPDLIRAIQSADKVVYVTHDYFTNVASKTKMINHVAEITKQYNKKLVAVTPKEHDHYGEPNANQTATQSEKEARSTNKDMTLIKSDLVFGFDSTVISILTNHLQNSSNITWQPSQTGPAPIHSNCLSHSISSALEGDHQGKIFAAQGKNRIGWENYS</sequence>
<keyword evidence="3" id="KW-1185">Reference proteome</keyword>
<evidence type="ECO:0000313" key="2">
    <source>
        <dbReference type="EMBL" id="KRX00171.1"/>
    </source>
</evidence>
<protein>
    <recommendedName>
        <fullName evidence="4">NAD(P)-binding domain-containing protein</fullName>
    </recommendedName>
</protein>
<organism evidence="2 3">
    <name type="scientific">Pseudocohnilembus persalinus</name>
    <name type="common">Ciliate</name>
    <dbReference type="NCBI Taxonomy" id="266149"/>
    <lineage>
        <taxon>Eukaryota</taxon>
        <taxon>Sar</taxon>
        <taxon>Alveolata</taxon>
        <taxon>Ciliophora</taxon>
        <taxon>Intramacronucleata</taxon>
        <taxon>Oligohymenophorea</taxon>
        <taxon>Scuticociliatia</taxon>
        <taxon>Philasterida</taxon>
        <taxon>Pseudocohnilembidae</taxon>
        <taxon>Pseudocohnilembus</taxon>
    </lineage>
</organism>
<gene>
    <name evidence="2" type="ORF">PPERSA_10670</name>
</gene>
<evidence type="ECO:0000256" key="1">
    <source>
        <dbReference type="SAM" id="MobiDB-lite"/>
    </source>
</evidence>
<reference evidence="2 3" key="1">
    <citation type="journal article" date="2015" name="Sci. Rep.">
        <title>Genome of the facultative scuticociliatosis pathogen Pseudocohnilembus persalinus provides insight into its virulence through horizontal gene transfer.</title>
        <authorList>
            <person name="Xiong J."/>
            <person name="Wang G."/>
            <person name="Cheng J."/>
            <person name="Tian M."/>
            <person name="Pan X."/>
            <person name="Warren A."/>
            <person name="Jiang C."/>
            <person name="Yuan D."/>
            <person name="Miao W."/>
        </authorList>
    </citation>
    <scope>NUCLEOTIDE SEQUENCE [LARGE SCALE GENOMIC DNA]</scope>
    <source>
        <strain evidence="2">36N120E</strain>
    </source>
</reference>
<proteinExistence type="predicted"/>
<comment type="caution">
    <text evidence="2">The sequence shown here is derived from an EMBL/GenBank/DDBJ whole genome shotgun (WGS) entry which is preliminary data.</text>
</comment>
<dbReference type="EMBL" id="LDAU01000194">
    <property type="protein sequence ID" value="KRX00171.1"/>
    <property type="molecule type" value="Genomic_DNA"/>
</dbReference>
<name>A0A0V0QDA5_PSEPJ</name>
<dbReference type="AlphaFoldDB" id="A0A0V0QDA5"/>
<accession>A0A0V0QDA5</accession>
<evidence type="ECO:0008006" key="4">
    <source>
        <dbReference type="Google" id="ProtNLM"/>
    </source>
</evidence>
<feature type="region of interest" description="Disordered" evidence="1">
    <location>
        <begin position="118"/>
        <end position="141"/>
    </location>
</feature>
<evidence type="ECO:0000313" key="3">
    <source>
        <dbReference type="Proteomes" id="UP000054937"/>
    </source>
</evidence>
<dbReference type="Proteomes" id="UP000054937">
    <property type="component" value="Unassembled WGS sequence"/>
</dbReference>
<dbReference type="InParanoid" id="A0A0V0QDA5"/>
<dbReference type="OMA" id="NRIGWEN"/>